<dbReference type="AlphaFoldDB" id="A0A0N5C7Q1"/>
<dbReference type="GO" id="GO:0003723">
    <property type="term" value="F:RNA binding"/>
    <property type="evidence" value="ECO:0007669"/>
    <property type="project" value="TreeGrafter"/>
</dbReference>
<dbReference type="InterPro" id="IPR032710">
    <property type="entry name" value="NTF2-like_dom_sf"/>
</dbReference>
<dbReference type="FunFam" id="1.10.8.10:FF:000018">
    <property type="entry name" value="Nuclear RNA export factor 1"/>
    <property type="match status" value="1"/>
</dbReference>
<dbReference type="Gene3D" id="3.30.70.330">
    <property type="match status" value="1"/>
</dbReference>
<comment type="subcellular location">
    <subcellularLocation>
        <location evidence="1">Nucleus</location>
    </subcellularLocation>
</comment>
<dbReference type="Gene3D" id="1.10.8.10">
    <property type="entry name" value="DNA helicase RuvA subunit, C-terminal domain"/>
    <property type="match status" value="1"/>
</dbReference>
<reference evidence="12" key="1">
    <citation type="submission" date="2017-02" db="UniProtKB">
        <authorList>
            <consortium name="WormBaseParasite"/>
        </authorList>
    </citation>
    <scope>IDENTIFICATION</scope>
</reference>
<dbReference type="STRING" id="174720.A0A0N5C7Q1"/>
<dbReference type="InterPro" id="IPR032675">
    <property type="entry name" value="LRR_dom_sf"/>
</dbReference>
<dbReference type="PANTHER" id="PTHR10662">
    <property type="entry name" value="NUCLEAR RNA EXPORT FACTOR"/>
    <property type="match status" value="1"/>
</dbReference>
<evidence type="ECO:0000256" key="4">
    <source>
        <dbReference type="ARBA" id="ARBA00022614"/>
    </source>
</evidence>
<feature type="compositionally biased region" description="Polar residues" evidence="8">
    <location>
        <begin position="36"/>
        <end position="53"/>
    </location>
</feature>
<sequence>MAKRTDVKAQGRNRFAQFDADITSAYDDDDNYDSFQPHNSRFGNRNKVSQNVSKGHDNRKFQKDSLAKSGRMLTKQIMFCIVVKGCNQCSTDEIITEIQGYTTAFLPYLPTKTEKGDVQFYVKDAEISTSLQQLSRRVKNPKTNSYLLIMTAKSTCSWNKLPVGHKEIIEYVCKSRLSADGKSLDLSNFSSDPYFKTKGIMVSLQRAEVMIAVVDFVHTTCPDIINLSLKSTGIKRLDVVASMVHAAPMIKVLDLSCNMIDKISELGRIRAWKLEGLFLENTGAANAFTEAAEYSRIVQGYFPYLINLDGIQLSPSESVSTFEDEAKIVIKPGFCPSPEIKTVLGMFISQYFDIFDGPEGRTNRKQLADAYDENAMFSLVCDATDDGNHSTVLKNRGKLRDPDYKIYRSVSHNFKYEDKWRSFRTRTYGKGNLEVLAMLCRLPPTEHIRESFVMDVSMTTDTIVTFTLQGMFNDGEQYFSSSRSISSLKYFTRSFVCLPRGGTALSIISDILTVHPIDPESASKYEAYCVRLKNEQPAFDTSAAVNDLSANLGNTSTTNPTTTAPVVNTDDPEIREAMVKSFMEQSGMNEVWSRRCLEESNWNYSLAGDRFLSLKNDIPAEAFAK</sequence>
<organism evidence="11 12">
    <name type="scientific">Strongyloides papillosus</name>
    <name type="common">Intestinal threadworm</name>
    <dbReference type="NCBI Taxonomy" id="174720"/>
    <lineage>
        <taxon>Eukaryota</taxon>
        <taxon>Metazoa</taxon>
        <taxon>Ecdysozoa</taxon>
        <taxon>Nematoda</taxon>
        <taxon>Chromadorea</taxon>
        <taxon>Rhabditida</taxon>
        <taxon>Tylenchina</taxon>
        <taxon>Panagrolaimomorpha</taxon>
        <taxon>Strongyloidoidea</taxon>
        <taxon>Strongyloididae</taxon>
        <taxon>Strongyloides</taxon>
    </lineage>
</organism>
<keyword evidence="7" id="KW-0539">Nucleus</keyword>
<dbReference type="PROSITE" id="PS51281">
    <property type="entry name" value="TAP_C"/>
    <property type="match status" value="1"/>
</dbReference>
<dbReference type="Proteomes" id="UP000046392">
    <property type="component" value="Unplaced"/>
</dbReference>
<evidence type="ECO:0000259" key="10">
    <source>
        <dbReference type="PROSITE" id="PS51281"/>
    </source>
</evidence>
<evidence type="ECO:0000256" key="3">
    <source>
        <dbReference type="ARBA" id="ARBA00022448"/>
    </source>
</evidence>
<keyword evidence="5" id="KW-0677">Repeat</keyword>
<dbReference type="CDD" id="cd14342">
    <property type="entry name" value="UBA_TAP-C"/>
    <property type="match status" value="1"/>
</dbReference>
<dbReference type="InterPro" id="IPR001611">
    <property type="entry name" value="Leu-rich_rpt"/>
</dbReference>
<dbReference type="PANTHER" id="PTHR10662:SF22">
    <property type="entry name" value="NUCLEAR RNA EXPORT FACTOR 1"/>
    <property type="match status" value="1"/>
</dbReference>
<dbReference type="SUPFAM" id="SSF54427">
    <property type="entry name" value="NTF2-like"/>
    <property type="match status" value="1"/>
</dbReference>
<accession>A0A0N5C7Q1</accession>
<evidence type="ECO:0000256" key="1">
    <source>
        <dbReference type="ARBA" id="ARBA00004123"/>
    </source>
</evidence>
<evidence type="ECO:0000313" key="11">
    <source>
        <dbReference type="Proteomes" id="UP000046392"/>
    </source>
</evidence>
<keyword evidence="11" id="KW-1185">Reference proteome</keyword>
<dbReference type="PROSITE" id="PS50177">
    <property type="entry name" value="NTF2_DOMAIN"/>
    <property type="match status" value="1"/>
</dbReference>
<dbReference type="Pfam" id="PF24048">
    <property type="entry name" value="LRR_NXF1-5"/>
    <property type="match status" value="1"/>
</dbReference>
<dbReference type="Pfam" id="PF03943">
    <property type="entry name" value="TAP_C"/>
    <property type="match status" value="1"/>
</dbReference>
<dbReference type="InterPro" id="IPR018222">
    <property type="entry name" value="Nuclear_transport_factor_2_euk"/>
</dbReference>
<dbReference type="PROSITE" id="PS51450">
    <property type="entry name" value="LRR"/>
    <property type="match status" value="1"/>
</dbReference>
<feature type="region of interest" description="Disordered" evidence="8">
    <location>
        <begin position="34"/>
        <end position="59"/>
    </location>
</feature>
<evidence type="ECO:0000259" key="9">
    <source>
        <dbReference type="PROSITE" id="PS50177"/>
    </source>
</evidence>
<evidence type="ECO:0000256" key="2">
    <source>
        <dbReference type="ARBA" id="ARBA00009285"/>
    </source>
</evidence>
<dbReference type="SMART" id="SM00804">
    <property type="entry name" value="TAP_C"/>
    <property type="match status" value="1"/>
</dbReference>
<proteinExistence type="inferred from homology"/>
<evidence type="ECO:0000256" key="8">
    <source>
        <dbReference type="SAM" id="MobiDB-lite"/>
    </source>
</evidence>
<dbReference type="InterPro" id="IPR005637">
    <property type="entry name" value="TAP_C_dom"/>
</dbReference>
<comment type="similarity">
    <text evidence="2">Belongs to the NXF family.</text>
</comment>
<dbReference type="SUPFAM" id="SSF46934">
    <property type="entry name" value="UBA-like"/>
    <property type="match status" value="1"/>
</dbReference>
<feature type="domain" description="NTF2" evidence="9">
    <location>
        <begin position="343"/>
        <end position="514"/>
    </location>
</feature>
<evidence type="ECO:0000313" key="12">
    <source>
        <dbReference type="WBParaSite" id="SPAL_0001396200.1"/>
    </source>
</evidence>
<name>A0A0N5C7Q1_STREA</name>
<keyword evidence="4" id="KW-0433">Leucine-rich repeat</keyword>
<dbReference type="WBParaSite" id="SPAL_0001396200.1">
    <property type="protein sequence ID" value="SPAL_0001396200.1"/>
    <property type="gene ID" value="SPAL_0001396200"/>
</dbReference>
<dbReference type="InterPro" id="IPR002075">
    <property type="entry name" value="NTF2_dom"/>
</dbReference>
<dbReference type="Gene3D" id="3.10.450.50">
    <property type="match status" value="1"/>
</dbReference>
<dbReference type="Gene3D" id="3.80.10.10">
    <property type="entry name" value="Ribonuclease Inhibitor"/>
    <property type="match status" value="1"/>
</dbReference>
<keyword evidence="3" id="KW-0813">Transport</keyword>
<dbReference type="InterPro" id="IPR057125">
    <property type="entry name" value="NXF1/2/3/5-like_LRR"/>
</dbReference>
<protein>
    <submittedName>
        <fullName evidence="12">Nuclear RNA export factor 1</fullName>
    </submittedName>
</protein>
<dbReference type="GO" id="GO:0005634">
    <property type="term" value="C:nucleus"/>
    <property type="evidence" value="ECO:0007669"/>
    <property type="project" value="UniProtKB-SubCell"/>
</dbReference>
<dbReference type="SUPFAM" id="SSF52058">
    <property type="entry name" value="L domain-like"/>
    <property type="match status" value="1"/>
</dbReference>
<evidence type="ECO:0000256" key="6">
    <source>
        <dbReference type="ARBA" id="ARBA00022816"/>
    </source>
</evidence>
<evidence type="ECO:0000256" key="7">
    <source>
        <dbReference type="ARBA" id="ARBA00023242"/>
    </source>
</evidence>
<evidence type="ECO:0000256" key="5">
    <source>
        <dbReference type="ARBA" id="ARBA00022737"/>
    </source>
</evidence>
<keyword evidence="6" id="KW-0509">mRNA transport</keyword>
<dbReference type="GO" id="GO:0016973">
    <property type="term" value="P:poly(A)+ mRNA export from nucleus"/>
    <property type="evidence" value="ECO:0007669"/>
    <property type="project" value="TreeGrafter"/>
</dbReference>
<feature type="domain" description="TAP-C" evidence="10">
    <location>
        <begin position="573"/>
        <end position="625"/>
    </location>
</feature>
<dbReference type="InterPro" id="IPR030217">
    <property type="entry name" value="NXF_fam"/>
</dbReference>
<dbReference type="InterPro" id="IPR009060">
    <property type="entry name" value="UBA-like_sf"/>
</dbReference>
<dbReference type="Pfam" id="PF22602">
    <property type="entry name" value="NXF_NTF2"/>
    <property type="match status" value="1"/>
</dbReference>
<dbReference type="InterPro" id="IPR012677">
    <property type="entry name" value="Nucleotide-bd_a/b_plait_sf"/>
</dbReference>